<comment type="subcellular location">
    <subcellularLocation>
        <location evidence="3">Chromosome</location>
    </subcellularLocation>
    <subcellularLocation>
        <location evidence="2 13">Nucleus</location>
    </subcellularLocation>
</comment>
<dbReference type="AlphaFoldDB" id="A0A4X2LC31"/>
<dbReference type="GO" id="GO:0003677">
    <property type="term" value="F:DNA binding"/>
    <property type="evidence" value="ECO:0007669"/>
    <property type="project" value="UniProtKB-KW"/>
</dbReference>
<reference evidence="17" key="3">
    <citation type="submission" date="2025-09" db="UniProtKB">
        <authorList>
            <consortium name="Ensembl"/>
        </authorList>
    </citation>
    <scope>IDENTIFICATION</scope>
</reference>
<keyword evidence="10 13" id="KW-0238">DNA-binding</keyword>
<evidence type="ECO:0000256" key="10">
    <source>
        <dbReference type="ARBA" id="ARBA00023125"/>
    </source>
</evidence>
<evidence type="ECO:0000256" key="9">
    <source>
        <dbReference type="ARBA" id="ARBA00022990"/>
    </source>
</evidence>
<keyword evidence="6" id="KW-1017">Isopeptide bond</keyword>
<reference evidence="17" key="2">
    <citation type="submission" date="2025-08" db="UniProtKB">
        <authorList>
            <consortium name="Ensembl"/>
        </authorList>
    </citation>
    <scope>IDENTIFICATION</scope>
</reference>
<dbReference type="Ensembl" id="ENSVURT00010021943.1">
    <property type="protein sequence ID" value="ENSVURP00010019285.1"/>
    <property type="gene ID" value="ENSVURG00010014706.1"/>
</dbReference>
<keyword evidence="5 13" id="KW-0158">Chromosome</keyword>
<feature type="domain" description="Core Histone H2A/H2B/H3" evidence="15">
    <location>
        <begin position="16"/>
        <end position="91"/>
    </location>
</feature>
<dbReference type="InterPro" id="IPR002119">
    <property type="entry name" value="Histone_H2A"/>
</dbReference>
<evidence type="ECO:0000256" key="12">
    <source>
        <dbReference type="ARBA" id="ARBA00023269"/>
    </source>
</evidence>
<protein>
    <recommendedName>
        <fullName evidence="13">Histone H2A</fullName>
    </recommendedName>
</protein>
<dbReference type="PANTHER" id="PTHR23430">
    <property type="entry name" value="HISTONE H2A"/>
    <property type="match status" value="1"/>
</dbReference>
<evidence type="ECO:0000313" key="18">
    <source>
        <dbReference type="Proteomes" id="UP000314987"/>
    </source>
</evidence>
<dbReference type="Proteomes" id="UP000314987">
    <property type="component" value="Unassembled WGS sequence"/>
</dbReference>
<dbReference type="PRINTS" id="PR00620">
    <property type="entry name" value="HISTONEH2A"/>
</dbReference>
<dbReference type="GO" id="GO:0030527">
    <property type="term" value="F:structural constituent of chromatin"/>
    <property type="evidence" value="ECO:0007669"/>
    <property type="project" value="InterPro"/>
</dbReference>
<keyword evidence="12 13" id="KW-0544">Nucleosome core</keyword>
<dbReference type="OMA" id="PTTHPQE"/>
<dbReference type="GO" id="GO:0005634">
    <property type="term" value="C:nucleus"/>
    <property type="evidence" value="ECO:0007669"/>
    <property type="project" value="UniProtKB-SubCell"/>
</dbReference>
<dbReference type="InterPro" id="IPR009072">
    <property type="entry name" value="Histone-fold"/>
</dbReference>
<evidence type="ECO:0000256" key="7">
    <source>
        <dbReference type="ARBA" id="ARBA00022553"/>
    </source>
</evidence>
<feature type="region of interest" description="Disordered" evidence="14">
    <location>
        <begin position="1"/>
        <end position="25"/>
    </location>
</feature>
<evidence type="ECO:0000256" key="14">
    <source>
        <dbReference type="SAM" id="MobiDB-lite"/>
    </source>
</evidence>
<name>A0A4X2LC31_VOMUR</name>
<dbReference type="GO" id="GO:0046982">
    <property type="term" value="F:protein heterodimerization activity"/>
    <property type="evidence" value="ECO:0007669"/>
    <property type="project" value="InterPro"/>
</dbReference>
<dbReference type="Gene3D" id="1.10.20.10">
    <property type="entry name" value="Histone, subunit A"/>
    <property type="match status" value="1"/>
</dbReference>
<evidence type="ECO:0000259" key="16">
    <source>
        <dbReference type="Pfam" id="PF16211"/>
    </source>
</evidence>
<keyword evidence="11 13" id="KW-0539">Nucleus</keyword>
<reference evidence="18" key="1">
    <citation type="submission" date="2018-12" db="EMBL/GenBank/DDBJ databases">
        <authorList>
            <person name="Yazar S."/>
        </authorList>
    </citation>
    <scope>NUCLEOTIDE SEQUENCE [LARGE SCALE GENOMIC DNA]</scope>
</reference>
<feature type="compositionally biased region" description="Polar residues" evidence="14">
    <location>
        <begin position="14"/>
        <end position="25"/>
    </location>
</feature>
<keyword evidence="8" id="KW-0832">Ubl conjugation</keyword>
<dbReference type="FunFam" id="1.10.20.10:FF:000103">
    <property type="entry name" value="Histone H2A type 1"/>
    <property type="match status" value="1"/>
</dbReference>
<evidence type="ECO:0000259" key="15">
    <source>
        <dbReference type="Pfam" id="PF00125"/>
    </source>
</evidence>
<evidence type="ECO:0000256" key="8">
    <source>
        <dbReference type="ARBA" id="ARBA00022843"/>
    </source>
</evidence>
<dbReference type="GO" id="GO:0000786">
    <property type="term" value="C:nucleosome"/>
    <property type="evidence" value="ECO:0007669"/>
    <property type="project" value="UniProtKB-KW"/>
</dbReference>
<keyword evidence="7" id="KW-0597">Phosphoprotein</keyword>
<dbReference type="SUPFAM" id="SSF47113">
    <property type="entry name" value="Histone-fold"/>
    <property type="match status" value="1"/>
</dbReference>
<proteinExistence type="inferred from homology"/>
<evidence type="ECO:0000313" key="17">
    <source>
        <dbReference type="Ensembl" id="ENSVURP00010019285.1"/>
    </source>
</evidence>
<dbReference type="CDD" id="cd00074">
    <property type="entry name" value="HFD_H2A"/>
    <property type="match status" value="1"/>
</dbReference>
<comment type="similarity">
    <text evidence="4 13">Belongs to the histone H2A family.</text>
</comment>
<comment type="subunit">
    <text evidence="13">The nucleosome is a histone octamer containing two molecules each of H2A, H2B, H3 and H4 assembled in one H3-H4 heterotetramer and two H2A-H2B heterodimers. The octamer wraps approximately 147 bp of DNA.</text>
</comment>
<dbReference type="SMART" id="SM00414">
    <property type="entry name" value="H2A"/>
    <property type="match status" value="1"/>
</dbReference>
<feature type="domain" description="Histone H2A C-terminal" evidence="16">
    <location>
        <begin position="95"/>
        <end position="109"/>
    </location>
</feature>
<evidence type="ECO:0000256" key="13">
    <source>
        <dbReference type="RuleBase" id="RU003767"/>
    </source>
</evidence>
<organism evidence="17 18">
    <name type="scientific">Vombatus ursinus</name>
    <name type="common">Common wombat</name>
    <dbReference type="NCBI Taxonomy" id="29139"/>
    <lineage>
        <taxon>Eukaryota</taxon>
        <taxon>Metazoa</taxon>
        <taxon>Chordata</taxon>
        <taxon>Craniata</taxon>
        <taxon>Vertebrata</taxon>
        <taxon>Euteleostomi</taxon>
        <taxon>Mammalia</taxon>
        <taxon>Metatheria</taxon>
        <taxon>Diprotodontia</taxon>
        <taxon>Vombatidae</taxon>
        <taxon>Vombatus</taxon>
    </lineage>
</organism>
<evidence type="ECO:0000256" key="2">
    <source>
        <dbReference type="ARBA" id="ARBA00004123"/>
    </source>
</evidence>
<dbReference type="Pfam" id="PF16211">
    <property type="entry name" value="Histone_H2A_C"/>
    <property type="match status" value="1"/>
</dbReference>
<accession>A0A4X2LC31</accession>
<dbReference type="STRING" id="29139.ENSVURP00010019285"/>
<evidence type="ECO:0000256" key="4">
    <source>
        <dbReference type="ARBA" id="ARBA00010691"/>
    </source>
</evidence>
<keyword evidence="18" id="KW-1185">Reference proteome</keyword>
<evidence type="ECO:0000256" key="11">
    <source>
        <dbReference type="ARBA" id="ARBA00023242"/>
    </source>
</evidence>
<dbReference type="Pfam" id="PF00125">
    <property type="entry name" value="Histone"/>
    <property type="match status" value="1"/>
</dbReference>
<dbReference type="InterPro" id="IPR032454">
    <property type="entry name" value="Histone_H2A_C"/>
</dbReference>
<evidence type="ECO:0000256" key="5">
    <source>
        <dbReference type="ARBA" id="ARBA00022454"/>
    </source>
</evidence>
<dbReference type="GeneTree" id="ENSGT00940000153118"/>
<evidence type="ECO:0000256" key="1">
    <source>
        <dbReference type="ARBA" id="ARBA00002001"/>
    </source>
</evidence>
<sequence>MPEKRNPRGPSNLRGRTQSRSSRAQLQFPVSRVERFLRQGHYAQRLASGAPVFLAAVLEYLTAEILELAGNAARDNQKSRIAPRHVQLAVRNDAELNQLFGHVTISQGGHKLHLPGFQSLSLFGPNPSSLISSPTTHPQEALALL</sequence>
<evidence type="ECO:0000256" key="3">
    <source>
        <dbReference type="ARBA" id="ARBA00004286"/>
    </source>
</evidence>
<keyword evidence="9" id="KW-0007">Acetylation</keyword>
<evidence type="ECO:0000256" key="6">
    <source>
        <dbReference type="ARBA" id="ARBA00022499"/>
    </source>
</evidence>
<comment type="function">
    <text evidence="1">Core component of nucleosome. Nucleosomes wrap and compact DNA into chromatin, limiting DNA accessibility to the cellular machineries which require DNA as a template. Histones thereby play a central role in transcription regulation, DNA repair, DNA replication and chromosomal stability. DNA accessibility is regulated via a complex set of post-translational modifications of histones, also called histone code, and nucleosome remodeling.</text>
</comment>
<dbReference type="InterPro" id="IPR007125">
    <property type="entry name" value="H2A/H2B/H3"/>
</dbReference>